<name>A0A135S010_9PEZI</name>
<dbReference type="GO" id="GO:0004553">
    <property type="term" value="F:hydrolase activity, hydrolyzing O-glycosyl compounds"/>
    <property type="evidence" value="ECO:0007669"/>
    <property type="project" value="InterPro"/>
</dbReference>
<feature type="chain" id="PRO_5007801476" evidence="1">
    <location>
        <begin position="20"/>
        <end position="457"/>
    </location>
</feature>
<dbReference type="EMBL" id="JFBX01000757">
    <property type="protein sequence ID" value="KXH29260.1"/>
    <property type="molecule type" value="Genomic_DNA"/>
</dbReference>
<keyword evidence="5" id="KW-1185">Reference proteome</keyword>
<reference evidence="4 5" key="1">
    <citation type="submission" date="2014-02" db="EMBL/GenBank/DDBJ databases">
        <title>The genome sequence of Colletotrichum simmondsii CBS122122.</title>
        <authorList>
            <person name="Baroncelli R."/>
            <person name="Thon M.R."/>
        </authorList>
    </citation>
    <scope>NUCLEOTIDE SEQUENCE [LARGE SCALE GENOMIC DNA]</scope>
    <source>
        <strain evidence="4 5">CBS122122</strain>
    </source>
</reference>
<dbReference type="InterPro" id="IPR017853">
    <property type="entry name" value="GH"/>
</dbReference>
<accession>A0A135S010</accession>
<dbReference type="SUPFAM" id="SSF51011">
    <property type="entry name" value="Glycosyl hydrolase domain"/>
    <property type="match status" value="1"/>
</dbReference>
<dbReference type="SUPFAM" id="SSF51445">
    <property type="entry name" value="(Trans)glycosidases"/>
    <property type="match status" value="1"/>
</dbReference>
<dbReference type="InterPro" id="IPR039743">
    <property type="entry name" value="6GAL/EXGAL"/>
</dbReference>
<dbReference type="Pfam" id="PF14587">
    <property type="entry name" value="Glyco_hydr_30_2"/>
    <property type="match status" value="1"/>
</dbReference>
<dbReference type="PANTHER" id="PTHR42767:SF1">
    <property type="entry name" value="ENDO-BETA-1,6-GALACTANASE-LIKE DOMAIN-CONTAINING PROTEIN"/>
    <property type="match status" value="1"/>
</dbReference>
<dbReference type="Gene3D" id="2.60.40.1180">
    <property type="entry name" value="Golgi alpha-mannosidase II"/>
    <property type="match status" value="1"/>
</dbReference>
<dbReference type="PANTHER" id="PTHR42767">
    <property type="entry name" value="ENDO-BETA-1,6-GALACTANASE"/>
    <property type="match status" value="1"/>
</dbReference>
<dbReference type="Proteomes" id="UP000070328">
    <property type="component" value="Unassembled WGS sequence"/>
</dbReference>
<evidence type="ECO:0000259" key="2">
    <source>
        <dbReference type="Pfam" id="PF14587"/>
    </source>
</evidence>
<keyword evidence="1" id="KW-0732">Signal</keyword>
<dbReference type="Gene3D" id="3.20.20.80">
    <property type="entry name" value="Glycosidases"/>
    <property type="match status" value="1"/>
</dbReference>
<evidence type="ECO:0000313" key="4">
    <source>
        <dbReference type="EMBL" id="KXH29260.1"/>
    </source>
</evidence>
<organism evidence="4 5">
    <name type="scientific">Colletotrichum simmondsii</name>
    <dbReference type="NCBI Taxonomy" id="703756"/>
    <lineage>
        <taxon>Eukaryota</taxon>
        <taxon>Fungi</taxon>
        <taxon>Dikarya</taxon>
        <taxon>Ascomycota</taxon>
        <taxon>Pezizomycotina</taxon>
        <taxon>Sordariomycetes</taxon>
        <taxon>Hypocreomycetidae</taxon>
        <taxon>Glomerellales</taxon>
        <taxon>Glomerellaceae</taxon>
        <taxon>Colletotrichum</taxon>
        <taxon>Colletotrichum acutatum species complex</taxon>
    </lineage>
</organism>
<evidence type="ECO:0000256" key="1">
    <source>
        <dbReference type="SAM" id="SignalP"/>
    </source>
</evidence>
<dbReference type="InterPro" id="IPR013780">
    <property type="entry name" value="Glyco_hydro_b"/>
</dbReference>
<feature type="domain" description="Glycosyl hydrolase family 30 beta sandwich" evidence="3">
    <location>
        <begin position="367"/>
        <end position="454"/>
    </location>
</feature>
<protein>
    <submittedName>
        <fullName evidence="4">Cellulosome enzyme</fullName>
    </submittedName>
</protein>
<dbReference type="InterPro" id="IPR039514">
    <property type="entry name" value="6GAL-like"/>
</dbReference>
<proteinExistence type="predicted"/>
<comment type="caution">
    <text evidence="4">The sequence shown here is derived from an EMBL/GenBank/DDBJ whole genome shotgun (WGS) entry which is preliminary data.</text>
</comment>
<feature type="signal peptide" evidence="1">
    <location>
        <begin position="1"/>
        <end position="19"/>
    </location>
</feature>
<dbReference type="OrthoDB" id="2012278at2759"/>
<sequence length="457" mass="48374">MSPFTTLLGVVGLGALALGQVTVDTNSKLQKIDGFGFSQAFGRAKEFQNAPTALQKEALDLLFSPTKGAGFSIIRNRIGSGGKGDSILPASPGSPTGKPTYTWDNDDSGQVWFTKQAVSYGVNQIYVDAWSAPGFMKTSGNEATAGYLCGTTGHACSSGDWRQAYADFLVQYVKYYQQAGLNITHLGFLNEPDFSPGYSQMQISFNAQEAISFIPTLSKAVQSAGLKTAVTCCDAVGWGSTVKYTNALVAAGMESHLGLITSHTYSGDANTALNTKLSSWVTESGITTAFDLTWYKNGGATEGMTWANKIAVGIINANLSAYLYWEGFELKQLQSDSHLVDTQDGKTATPSANFWAFAMWSRHIRPGAQRLQTSGMVASDVLTAAVKNKDGSIVVIFTNNDIAAKSASVSFKGFTPKSASAWVTDNSHKFAATAATISGSGVSVSIPSKGVVTVKLT</sequence>
<feature type="domain" description="Endo-beta-1,6-galactanase-like" evidence="2">
    <location>
        <begin position="21"/>
        <end position="240"/>
    </location>
</feature>
<gene>
    <name evidence="4" type="ORF">CSIM01_00988</name>
</gene>
<dbReference type="AlphaFoldDB" id="A0A135S010"/>
<evidence type="ECO:0000259" key="3">
    <source>
        <dbReference type="Pfam" id="PF17189"/>
    </source>
</evidence>
<dbReference type="InterPro" id="IPR033452">
    <property type="entry name" value="GH30_C"/>
</dbReference>
<evidence type="ECO:0000313" key="5">
    <source>
        <dbReference type="Proteomes" id="UP000070328"/>
    </source>
</evidence>
<dbReference type="Pfam" id="PF17189">
    <property type="entry name" value="Glyco_hydro_30C"/>
    <property type="match status" value="1"/>
</dbReference>